<dbReference type="InterPro" id="IPR001245">
    <property type="entry name" value="Ser-Thr/Tyr_kinase_cat_dom"/>
</dbReference>
<protein>
    <submittedName>
        <fullName evidence="9">Kinase superfamily with octicosapeptide/Phox/Bem1p domain-containing protein</fullName>
    </submittedName>
</protein>
<dbReference type="SMART" id="SM00220">
    <property type="entry name" value="S_TKc"/>
    <property type="match status" value="1"/>
</dbReference>
<evidence type="ECO:0000256" key="7">
    <source>
        <dbReference type="SAM" id="MobiDB-lite"/>
    </source>
</evidence>
<dbReference type="GO" id="GO:0004674">
    <property type="term" value="F:protein serine/threonine kinase activity"/>
    <property type="evidence" value="ECO:0007669"/>
    <property type="project" value="UniProtKB-KW"/>
</dbReference>
<reference evidence="10" key="1">
    <citation type="submission" date="2019-07" db="EMBL/GenBank/DDBJ databases">
        <title>De Novo Assembly of kiwifruit Actinidia rufa.</title>
        <authorList>
            <person name="Sugita-Konishi S."/>
            <person name="Sato K."/>
            <person name="Mori E."/>
            <person name="Abe Y."/>
            <person name="Kisaki G."/>
            <person name="Hamano K."/>
            <person name="Suezawa K."/>
            <person name="Otani M."/>
            <person name="Fukuda T."/>
            <person name="Manabe T."/>
            <person name="Gomi K."/>
            <person name="Tabuchi M."/>
            <person name="Akimitsu K."/>
            <person name="Kataoka I."/>
        </authorList>
    </citation>
    <scope>NUCLEOTIDE SEQUENCE [LARGE SCALE GENOMIC DNA]</scope>
    <source>
        <strain evidence="10">cv. Fuchu</strain>
    </source>
</reference>
<dbReference type="InterPro" id="IPR011009">
    <property type="entry name" value="Kinase-like_dom_sf"/>
</dbReference>
<dbReference type="Pfam" id="PF07714">
    <property type="entry name" value="PK_Tyr_Ser-Thr"/>
    <property type="match status" value="1"/>
</dbReference>
<keyword evidence="4 9" id="KW-0418">Kinase</keyword>
<feature type="domain" description="Protein kinase" evidence="8">
    <location>
        <begin position="949"/>
        <end position="1202"/>
    </location>
</feature>
<evidence type="ECO:0000256" key="2">
    <source>
        <dbReference type="ARBA" id="ARBA00022679"/>
    </source>
</evidence>
<dbReference type="SUPFAM" id="SSF54277">
    <property type="entry name" value="CAD &amp; PB1 domains"/>
    <property type="match status" value="1"/>
</dbReference>
<dbReference type="PANTHER" id="PTHR23257">
    <property type="entry name" value="SERINE-THREONINE PROTEIN KINASE"/>
    <property type="match status" value="1"/>
</dbReference>
<dbReference type="FunFam" id="3.10.20.90:FF:000058">
    <property type="entry name" value="Octicosapeptide/phox/Bem1p domain kinase superfamily protein"/>
    <property type="match status" value="1"/>
</dbReference>
<evidence type="ECO:0000256" key="3">
    <source>
        <dbReference type="ARBA" id="ARBA00022741"/>
    </source>
</evidence>
<evidence type="ECO:0000259" key="8">
    <source>
        <dbReference type="PROSITE" id="PS50011"/>
    </source>
</evidence>
<dbReference type="Proteomes" id="UP000585474">
    <property type="component" value="Unassembled WGS sequence"/>
</dbReference>
<dbReference type="AlphaFoldDB" id="A0A7J0DKL0"/>
<comment type="caution">
    <text evidence="9">The sequence shown here is derived from an EMBL/GenBank/DDBJ whole genome shotgun (WGS) entry which is preliminary data.</text>
</comment>
<evidence type="ECO:0000256" key="5">
    <source>
        <dbReference type="ARBA" id="ARBA00022840"/>
    </source>
</evidence>
<evidence type="ECO:0000256" key="6">
    <source>
        <dbReference type="PROSITE-ProRule" id="PRU10141"/>
    </source>
</evidence>
<dbReference type="SUPFAM" id="SSF56112">
    <property type="entry name" value="Protein kinase-like (PK-like)"/>
    <property type="match status" value="1"/>
</dbReference>
<evidence type="ECO:0000256" key="4">
    <source>
        <dbReference type="ARBA" id="ARBA00022777"/>
    </source>
</evidence>
<dbReference type="SMART" id="SM00666">
    <property type="entry name" value="PB1"/>
    <property type="match status" value="1"/>
</dbReference>
<keyword evidence="2" id="KW-0808">Transferase</keyword>
<dbReference type="EMBL" id="BJWL01000270">
    <property type="protein sequence ID" value="GFS37115.1"/>
    <property type="molecule type" value="Genomic_DNA"/>
</dbReference>
<feature type="compositionally biased region" description="Basic and acidic residues" evidence="7">
    <location>
        <begin position="1"/>
        <end position="12"/>
    </location>
</feature>
<dbReference type="PANTHER" id="PTHR23257:SF957">
    <property type="entry name" value="F3O9.7 PROTEIN-RELATED"/>
    <property type="match status" value="1"/>
</dbReference>
<dbReference type="CDD" id="cd13999">
    <property type="entry name" value="STKc_MAP3K-like"/>
    <property type="match status" value="1"/>
</dbReference>
<dbReference type="CDD" id="cd06410">
    <property type="entry name" value="PB1_UP2"/>
    <property type="match status" value="1"/>
</dbReference>
<feature type="region of interest" description="Disordered" evidence="7">
    <location>
        <begin position="1"/>
        <end position="45"/>
    </location>
</feature>
<dbReference type="InterPro" id="IPR000270">
    <property type="entry name" value="PB1_dom"/>
</dbReference>
<feature type="region of interest" description="Disordered" evidence="7">
    <location>
        <begin position="536"/>
        <end position="563"/>
    </location>
</feature>
<dbReference type="Gene3D" id="3.10.20.90">
    <property type="entry name" value="Phosphatidylinositol 3-kinase Catalytic Subunit, Chain A, domain 1"/>
    <property type="match status" value="1"/>
</dbReference>
<dbReference type="PROSITE" id="PS50011">
    <property type="entry name" value="PROTEIN_KINASE_DOM"/>
    <property type="match status" value="1"/>
</dbReference>
<dbReference type="InterPro" id="IPR008271">
    <property type="entry name" value="Ser/Thr_kinase_AS"/>
</dbReference>
<keyword evidence="10" id="KW-1185">Reference proteome</keyword>
<evidence type="ECO:0000256" key="1">
    <source>
        <dbReference type="ARBA" id="ARBA00022527"/>
    </source>
</evidence>
<dbReference type="PROSITE" id="PS00108">
    <property type="entry name" value="PROTEIN_KINASE_ST"/>
    <property type="match status" value="1"/>
</dbReference>
<dbReference type="OrthoDB" id="4062651at2759"/>
<dbReference type="InterPro" id="IPR017441">
    <property type="entry name" value="Protein_kinase_ATP_BS"/>
</dbReference>
<name>A0A7J0DKL0_9ERIC</name>
<dbReference type="GO" id="GO:0005737">
    <property type="term" value="C:cytoplasm"/>
    <property type="evidence" value="ECO:0007669"/>
    <property type="project" value="TreeGrafter"/>
</dbReference>
<keyword evidence="3 6" id="KW-0547">Nucleotide-binding</keyword>
<dbReference type="InterPro" id="IPR050167">
    <property type="entry name" value="Ser_Thr_protein_kinase"/>
</dbReference>
<feature type="compositionally biased region" description="Polar residues" evidence="7">
    <location>
        <begin position="543"/>
        <end position="559"/>
    </location>
</feature>
<gene>
    <name evidence="9" type="ORF">Acr_00g0049970</name>
</gene>
<dbReference type="GO" id="GO:0007165">
    <property type="term" value="P:signal transduction"/>
    <property type="evidence" value="ECO:0007669"/>
    <property type="project" value="TreeGrafter"/>
</dbReference>
<evidence type="ECO:0000313" key="9">
    <source>
        <dbReference type="EMBL" id="GFS37115.1"/>
    </source>
</evidence>
<sequence>MMEQPKNHDGHQYNRMQPGNEELESTSQGFMLDPSSCINSNTRPPELRFSEVKPVLNFSIQTGEEFALEFMRDRVNPKKPFIPNTAGDLNYTPGYLELKGILGISHTGSESGSDISMLTAVGKGQNEFEQKNSSLYDDKSNYGSVQSVPRTSWDYNSYRGTIQEYSSSGASERSSTKIKILCSFGGRILPRPSDGELRYVGGETRIIRISTDITWQELWQKTGTVYNQTQSIKYQLPGEDLDALVSVSCDEDLQNMMEECNVLQGGEGSRRLRMFLFSLNDLEDAHFGLGSCDGDSEIQYVVAVNGMDVGARNNSNLHGIVSSSGNDLDELDRQNVERDTDGAATDHVEVSNSQLTSYLVSATQSSQPILPSFSNTYETPSQLYNGQMMHHGEAKQYPLPCGYDSHLPNHTPFGESSGLLPLHGNTTQKRGLTEGQQSSVLFIQDPQMQVEELKLKNDASIQQEVGDEIILPSSKDNHVHAQPLDGDVRDYFLAEEASAVISTLDEELKPLKSEGRHQEPVQVSSPLSAISHVQVPKADENVGHSSSGAVTPGYGNSESDPIDLSYLEPPVPSHRVFYSERIPREQAELLNRFSKSDDSLGSQFLINHTHSDLVQQGFITESVCLETEQPISTEKPLYGDLHTIADGAGKLQNVKQTVSNSIVNEDRILKDENGTQDKNLPVDETSEAGSEFPAAIQVASVMHGENSARGLPKPEWSDKADSNFSVNNTQGHDQHSAWMENFREPSVGVSRRGDILIDINDRFPRDFLSDIFSKAILSEGSSGISPLQQDGAGLSVNIENQDPKHWSFFQKLAGDEFSRKDVSLIDQDHFGFSSGLPKVEEEEAPISYTFTPLTTDDISLSHLDSQDYSGDRRELPGTIGADTAVLHSDYIPSQVKFSDGMQFDNFTENSGAPDSEYEDGSRNIGLPPLDPSLADIDISSLQIIKNEDLEELRELGSGTFGTVYHGKWRGTDVAIKRIKKSCFTGRSSEQERLTIEFWREAEILSKLHHPNVVAFYGVVQDGPGGTLATVTEYMVDGSLRHVLLRKDRHLDRRKRLIIAMDAAFGMEYLHAKNIVHFDLKCDNLLVNLKDPSRPICKVGDFGLSKIKRNTLVSGGVRGTLPWMAPELLNGSSNKVSEKVDVFSFGIVLWEILTGEEPYANMHYGAIIGDLNVFMVKIGGKVVAINRAIPGVRHGEGSGFWSG</sequence>
<dbReference type="Gene3D" id="1.10.510.10">
    <property type="entry name" value="Transferase(Phosphotransferase) domain 1"/>
    <property type="match status" value="1"/>
</dbReference>
<dbReference type="Pfam" id="PF00564">
    <property type="entry name" value="PB1"/>
    <property type="match status" value="1"/>
</dbReference>
<organism evidence="9 10">
    <name type="scientific">Actinidia rufa</name>
    <dbReference type="NCBI Taxonomy" id="165716"/>
    <lineage>
        <taxon>Eukaryota</taxon>
        <taxon>Viridiplantae</taxon>
        <taxon>Streptophyta</taxon>
        <taxon>Embryophyta</taxon>
        <taxon>Tracheophyta</taxon>
        <taxon>Spermatophyta</taxon>
        <taxon>Magnoliopsida</taxon>
        <taxon>eudicotyledons</taxon>
        <taxon>Gunneridae</taxon>
        <taxon>Pentapetalae</taxon>
        <taxon>asterids</taxon>
        <taxon>Ericales</taxon>
        <taxon>Actinidiaceae</taxon>
        <taxon>Actinidia</taxon>
    </lineage>
</organism>
<dbReference type="PROSITE" id="PS00107">
    <property type="entry name" value="PROTEIN_KINASE_ATP"/>
    <property type="match status" value="1"/>
</dbReference>
<dbReference type="InterPro" id="IPR000719">
    <property type="entry name" value="Prot_kinase_dom"/>
</dbReference>
<proteinExistence type="predicted"/>
<dbReference type="FunFam" id="3.30.200.20:FF:000081">
    <property type="entry name" value="Octicosapeptide/phox/Bem1p domain kinase superfamily protein"/>
    <property type="match status" value="1"/>
</dbReference>
<evidence type="ECO:0000313" key="10">
    <source>
        <dbReference type="Proteomes" id="UP000585474"/>
    </source>
</evidence>
<dbReference type="GO" id="GO:0005524">
    <property type="term" value="F:ATP binding"/>
    <property type="evidence" value="ECO:0007669"/>
    <property type="project" value="UniProtKB-UniRule"/>
</dbReference>
<accession>A0A7J0DKL0</accession>
<keyword evidence="5 6" id="KW-0067">ATP-binding</keyword>
<feature type="binding site" evidence="6">
    <location>
        <position position="980"/>
    </location>
    <ligand>
        <name>ATP</name>
        <dbReference type="ChEBI" id="CHEBI:30616"/>
    </ligand>
</feature>
<keyword evidence="1" id="KW-0723">Serine/threonine-protein kinase</keyword>